<protein>
    <recommendedName>
        <fullName evidence="4">60S ribosomal protein L35</fullName>
    </recommendedName>
</protein>
<gene>
    <name evidence="2" type="ORF">PLOB_00006674</name>
</gene>
<keyword evidence="3" id="KW-1185">Reference proteome</keyword>
<dbReference type="EMBL" id="CALNXK010000013">
    <property type="protein sequence ID" value="CAH3045191.1"/>
    <property type="molecule type" value="Genomic_DNA"/>
</dbReference>
<name>A0ABN8N877_9CNID</name>
<evidence type="ECO:0000313" key="3">
    <source>
        <dbReference type="Proteomes" id="UP001159405"/>
    </source>
</evidence>
<reference evidence="2 3" key="1">
    <citation type="submission" date="2022-05" db="EMBL/GenBank/DDBJ databases">
        <authorList>
            <consortium name="Genoscope - CEA"/>
            <person name="William W."/>
        </authorList>
    </citation>
    <scope>NUCLEOTIDE SEQUENCE [LARGE SCALE GENOMIC DNA]</scope>
</reference>
<evidence type="ECO:0000256" key="1">
    <source>
        <dbReference type="SAM" id="MobiDB-lite"/>
    </source>
</evidence>
<feature type="region of interest" description="Disordered" evidence="1">
    <location>
        <begin position="154"/>
        <end position="190"/>
    </location>
</feature>
<evidence type="ECO:0008006" key="4">
    <source>
        <dbReference type="Google" id="ProtNLM"/>
    </source>
</evidence>
<sequence>MKGFVHENVAVEITASNIAFGVCFSLTVDLWNVFEIPVQLYVRLPRGNMSVMGGSVEALSTKTGNEPTQKTMPAKTRLKGYRQKLMTIKARIKYREHTLKGFKKHLKNGTFPQRRKSIKPYPKMSSPKAQAIVNAACDQVQSVILHQMIQEEEKKLSQDQDSYQTMRKQREGDRRQLKAPKKSKKPTVAQLQQELADLQSKYTQLCSKLENSQ</sequence>
<proteinExistence type="predicted"/>
<organism evidence="2 3">
    <name type="scientific">Porites lobata</name>
    <dbReference type="NCBI Taxonomy" id="104759"/>
    <lineage>
        <taxon>Eukaryota</taxon>
        <taxon>Metazoa</taxon>
        <taxon>Cnidaria</taxon>
        <taxon>Anthozoa</taxon>
        <taxon>Hexacorallia</taxon>
        <taxon>Scleractinia</taxon>
        <taxon>Fungiina</taxon>
        <taxon>Poritidae</taxon>
        <taxon>Porites</taxon>
    </lineage>
</organism>
<dbReference type="Proteomes" id="UP001159405">
    <property type="component" value="Unassembled WGS sequence"/>
</dbReference>
<comment type="caution">
    <text evidence="2">The sequence shown here is derived from an EMBL/GenBank/DDBJ whole genome shotgun (WGS) entry which is preliminary data.</text>
</comment>
<evidence type="ECO:0000313" key="2">
    <source>
        <dbReference type="EMBL" id="CAH3045191.1"/>
    </source>
</evidence>
<accession>A0ABN8N877</accession>